<evidence type="ECO:0000313" key="4">
    <source>
        <dbReference type="Proteomes" id="UP000216020"/>
    </source>
</evidence>
<feature type="compositionally biased region" description="Low complexity" evidence="2">
    <location>
        <begin position="152"/>
        <end position="183"/>
    </location>
</feature>
<evidence type="ECO:0000313" key="3">
    <source>
        <dbReference type="EMBL" id="OZI35115.1"/>
    </source>
</evidence>
<dbReference type="Pfam" id="PF19491">
    <property type="entry name" value="DUF6026"/>
    <property type="match status" value="1"/>
</dbReference>
<gene>
    <name evidence="3" type="ORF">CAL29_15695</name>
</gene>
<dbReference type="Proteomes" id="UP000216020">
    <property type="component" value="Unassembled WGS sequence"/>
</dbReference>
<dbReference type="InterPro" id="IPR046068">
    <property type="entry name" value="DUF6026"/>
</dbReference>
<protein>
    <recommendedName>
        <fullName evidence="5">Plasmid replication/partition related protein</fullName>
    </recommendedName>
</protein>
<feature type="region of interest" description="Disordered" evidence="2">
    <location>
        <begin position="118"/>
        <end position="190"/>
    </location>
</feature>
<organism evidence="3 4">
    <name type="scientific">Bordetella genomosp. 10</name>
    <dbReference type="NCBI Taxonomy" id="1416804"/>
    <lineage>
        <taxon>Bacteria</taxon>
        <taxon>Pseudomonadati</taxon>
        <taxon>Pseudomonadota</taxon>
        <taxon>Betaproteobacteria</taxon>
        <taxon>Burkholderiales</taxon>
        <taxon>Alcaligenaceae</taxon>
        <taxon>Bordetella</taxon>
    </lineage>
</organism>
<dbReference type="EMBL" id="NEVM01000002">
    <property type="protein sequence ID" value="OZI35115.1"/>
    <property type="molecule type" value="Genomic_DNA"/>
</dbReference>
<dbReference type="OrthoDB" id="5944985at2"/>
<feature type="region of interest" description="Disordered" evidence="2">
    <location>
        <begin position="265"/>
        <end position="286"/>
    </location>
</feature>
<evidence type="ECO:0000256" key="1">
    <source>
        <dbReference type="SAM" id="Coils"/>
    </source>
</evidence>
<accession>A0A261SD85</accession>
<keyword evidence="1" id="KW-0175">Coiled coil</keyword>
<dbReference type="AlphaFoldDB" id="A0A261SD85"/>
<sequence length="329" mass="34992">MSITINEDLRAYIDPLTEDEYAALERSLLAEGCRDALVLWGDVLVDGHNRYEICRKHGIPFNTVQNSRFQSLEDVHLWMIDNQLGRRSVSDFQRGLMALRKKEIMALRRVRAQARRAAESEGAEGMAAGNLTAPGSQDGSDIPGNVSTAGQAGEAAPDARFAAGAAAADDGTHAGDPAGQDGAAADDEPPWNRQTAARVARVTPATLTQIEKIQKSAAPELVDAIKSGVISINAAAAVASLPAQDQVAAVAGGKKELRAAARQVREARAPAKPPRPDLPEPPADATPEQLQIHNLMCEIADLKDERDQLKKKVQQLTIALAQARGEGGA</sequence>
<reference evidence="4" key="1">
    <citation type="submission" date="2017-05" db="EMBL/GenBank/DDBJ databases">
        <title>Complete and WGS of Bordetella genogroups.</title>
        <authorList>
            <person name="Spilker T."/>
            <person name="Lipuma J."/>
        </authorList>
    </citation>
    <scope>NUCLEOTIDE SEQUENCE [LARGE SCALE GENOMIC DNA]</scope>
    <source>
        <strain evidence="4">AU16122</strain>
    </source>
</reference>
<feature type="compositionally biased region" description="Basic and acidic residues" evidence="2">
    <location>
        <begin position="265"/>
        <end position="278"/>
    </location>
</feature>
<feature type="compositionally biased region" description="Polar residues" evidence="2">
    <location>
        <begin position="133"/>
        <end position="150"/>
    </location>
</feature>
<comment type="caution">
    <text evidence="3">The sequence shown here is derived from an EMBL/GenBank/DDBJ whole genome shotgun (WGS) entry which is preliminary data.</text>
</comment>
<evidence type="ECO:0000256" key="2">
    <source>
        <dbReference type="SAM" id="MobiDB-lite"/>
    </source>
</evidence>
<name>A0A261SD85_9BORD</name>
<proteinExistence type="predicted"/>
<dbReference type="RefSeq" id="WP_094854120.1">
    <property type="nucleotide sequence ID" value="NZ_NEVM01000002.1"/>
</dbReference>
<feature type="coiled-coil region" evidence="1">
    <location>
        <begin position="292"/>
        <end position="326"/>
    </location>
</feature>
<evidence type="ECO:0008006" key="5">
    <source>
        <dbReference type="Google" id="ProtNLM"/>
    </source>
</evidence>
<keyword evidence="4" id="KW-1185">Reference proteome</keyword>